<keyword evidence="3" id="KW-1185">Reference proteome</keyword>
<reference evidence="2 3" key="1">
    <citation type="submission" date="2021-08" db="EMBL/GenBank/DDBJ databases">
        <title>Draft Genome Sequence of Phanerochaete sordida strain YK-624.</title>
        <authorList>
            <person name="Mori T."/>
            <person name="Dohra H."/>
            <person name="Suzuki T."/>
            <person name="Kawagishi H."/>
            <person name="Hirai H."/>
        </authorList>
    </citation>
    <scope>NUCLEOTIDE SEQUENCE [LARGE SCALE GENOMIC DNA]</scope>
    <source>
        <strain evidence="2 3">YK-624</strain>
    </source>
</reference>
<accession>A0A9P3GDT6</accession>
<proteinExistence type="predicted"/>
<evidence type="ECO:0000313" key="2">
    <source>
        <dbReference type="EMBL" id="GJE94248.1"/>
    </source>
</evidence>
<evidence type="ECO:0000313" key="3">
    <source>
        <dbReference type="Proteomes" id="UP000703269"/>
    </source>
</evidence>
<dbReference type="EMBL" id="BPQB01000038">
    <property type="protein sequence ID" value="GJE94248.1"/>
    <property type="molecule type" value="Genomic_DNA"/>
</dbReference>
<gene>
    <name evidence="2" type="ORF">PsYK624_104170</name>
</gene>
<name>A0A9P3GDT6_9APHY</name>
<dbReference type="AlphaFoldDB" id="A0A9P3GDT6"/>
<comment type="caution">
    <text evidence="2">The sequence shown here is derived from an EMBL/GenBank/DDBJ whole genome shotgun (WGS) entry which is preliminary data.</text>
</comment>
<sequence length="131" mass="14735">MTWKLRLSSANSFVRMVEDVSRCASSCARKFTLCTIWKPKTSSRGHQAEEPAVTRLLALEAVPTTAHNHRHPSRFPRIETRQARRRGRHERLPLRTRVPICEAACATPALRRLDSISLSLSAIAEDLGPPL</sequence>
<organism evidence="2 3">
    <name type="scientific">Phanerochaete sordida</name>
    <dbReference type="NCBI Taxonomy" id="48140"/>
    <lineage>
        <taxon>Eukaryota</taxon>
        <taxon>Fungi</taxon>
        <taxon>Dikarya</taxon>
        <taxon>Basidiomycota</taxon>
        <taxon>Agaricomycotina</taxon>
        <taxon>Agaricomycetes</taxon>
        <taxon>Polyporales</taxon>
        <taxon>Phanerochaetaceae</taxon>
        <taxon>Phanerochaete</taxon>
    </lineage>
</organism>
<dbReference type="Proteomes" id="UP000703269">
    <property type="component" value="Unassembled WGS sequence"/>
</dbReference>
<feature type="region of interest" description="Disordered" evidence="1">
    <location>
        <begin position="65"/>
        <end position="91"/>
    </location>
</feature>
<evidence type="ECO:0000256" key="1">
    <source>
        <dbReference type="SAM" id="MobiDB-lite"/>
    </source>
</evidence>
<protein>
    <submittedName>
        <fullName evidence="2">Uncharacterized protein</fullName>
    </submittedName>
</protein>